<evidence type="ECO:0000313" key="5">
    <source>
        <dbReference type="EMBL" id="MWG33845.1"/>
    </source>
</evidence>
<dbReference type="InterPro" id="IPR051398">
    <property type="entry name" value="Polysacch_Deacetylase"/>
</dbReference>
<proteinExistence type="predicted"/>
<dbReference type="OrthoDB" id="10436at2157"/>
<comment type="caution">
    <text evidence="5">The sequence shown here is derived from an EMBL/GenBank/DDBJ whole genome shotgun (WGS) entry which is preliminary data.</text>
</comment>
<dbReference type="Pfam" id="PF01522">
    <property type="entry name" value="Polysacc_deac_1"/>
    <property type="match status" value="1"/>
</dbReference>
<dbReference type="PANTHER" id="PTHR34216">
    <property type="match status" value="1"/>
</dbReference>
<comment type="subcellular location">
    <subcellularLocation>
        <location evidence="1">Secreted</location>
    </subcellularLocation>
</comment>
<dbReference type="PANTHER" id="PTHR34216:SF3">
    <property type="entry name" value="POLY-BETA-1,6-N-ACETYL-D-GLUCOSAMINE N-DEACETYLASE"/>
    <property type="match status" value="1"/>
</dbReference>
<dbReference type="EMBL" id="WSZK01000011">
    <property type="protein sequence ID" value="MWG33845.1"/>
    <property type="molecule type" value="Genomic_DNA"/>
</dbReference>
<gene>
    <name evidence="5" type="ORF">GQS65_04940</name>
</gene>
<dbReference type="SUPFAM" id="SSF88713">
    <property type="entry name" value="Glycoside hydrolase/deacetylase"/>
    <property type="match status" value="1"/>
</dbReference>
<dbReference type="PROSITE" id="PS51677">
    <property type="entry name" value="NODB"/>
    <property type="match status" value="1"/>
</dbReference>
<keyword evidence="6" id="KW-1185">Reference proteome</keyword>
<evidence type="ECO:0000256" key="2">
    <source>
        <dbReference type="ARBA" id="ARBA00022729"/>
    </source>
</evidence>
<feature type="region of interest" description="Disordered" evidence="3">
    <location>
        <begin position="1"/>
        <end position="21"/>
    </location>
</feature>
<dbReference type="Proteomes" id="UP000451471">
    <property type="component" value="Unassembled WGS sequence"/>
</dbReference>
<name>A0A6B0GNX7_9EURY</name>
<protein>
    <submittedName>
        <fullName evidence="5">Polysaccharide deacetylase family protein</fullName>
    </submittedName>
</protein>
<feature type="domain" description="NodB homology" evidence="4">
    <location>
        <begin position="77"/>
        <end position="250"/>
    </location>
</feature>
<dbReference type="InterPro" id="IPR011330">
    <property type="entry name" value="Glyco_hydro/deAcase_b/a-brl"/>
</dbReference>
<dbReference type="GO" id="GO:0016810">
    <property type="term" value="F:hydrolase activity, acting on carbon-nitrogen (but not peptide) bonds"/>
    <property type="evidence" value="ECO:0007669"/>
    <property type="project" value="InterPro"/>
</dbReference>
<sequence>MDRHDERPHATGDGHDRRREPGHGAVLFYHSVGTDHGDSYGRTISEHRLALDIEAWLDRGYRIVDLTTAVETGGGGGRLALTFDDGYESFATRVVPLLERFDVPATVYVHTDAIGSSNHLTETQLRDLFDHDLVTVGNHTRSHPYLDRVDDHGTLVDEIVGARTTFERRFGVAPDHFAYPFYRFDERSLTVVRDSHETAVAGPPGHPAVGPADPLSTDSDPHLLPRVDGVTLSVLSNAGGCRRLLDGLGP</sequence>
<dbReference type="GO" id="GO:0005975">
    <property type="term" value="P:carbohydrate metabolic process"/>
    <property type="evidence" value="ECO:0007669"/>
    <property type="project" value="InterPro"/>
</dbReference>
<organism evidence="5 6">
    <name type="scientific">Halomarina oriensis</name>
    <dbReference type="NCBI Taxonomy" id="671145"/>
    <lineage>
        <taxon>Archaea</taxon>
        <taxon>Methanobacteriati</taxon>
        <taxon>Methanobacteriota</taxon>
        <taxon>Stenosarchaea group</taxon>
        <taxon>Halobacteria</taxon>
        <taxon>Halobacteriales</taxon>
        <taxon>Natronomonadaceae</taxon>
        <taxon>Halomarina</taxon>
    </lineage>
</organism>
<dbReference type="AlphaFoldDB" id="A0A6B0GNX7"/>
<evidence type="ECO:0000313" key="6">
    <source>
        <dbReference type="Proteomes" id="UP000451471"/>
    </source>
</evidence>
<dbReference type="InterPro" id="IPR002509">
    <property type="entry name" value="NODB_dom"/>
</dbReference>
<accession>A0A6B0GNX7</accession>
<evidence type="ECO:0000259" key="4">
    <source>
        <dbReference type="PROSITE" id="PS51677"/>
    </source>
</evidence>
<dbReference type="CDD" id="cd10918">
    <property type="entry name" value="CE4_NodB_like_5s_6s"/>
    <property type="match status" value="1"/>
</dbReference>
<dbReference type="RefSeq" id="WP_158203566.1">
    <property type="nucleotide sequence ID" value="NZ_WSZK01000011.1"/>
</dbReference>
<keyword evidence="2" id="KW-0732">Signal</keyword>
<dbReference type="Gene3D" id="3.20.20.370">
    <property type="entry name" value="Glycoside hydrolase/deacetylase"/>
    <property type="match status" value="1"/>
</dbReference>
<dbReference type="GO" id="GO:0005576">
    <property type="term" value="C:extracellular region"/>
    <property type="evidence" value="ECO:0007669"/>
    <property type="project" value="UniProtKB-SubCell"/>
</dbReference>
<reference evidence="5 6" key="1">
    <citation type="submission" date="2019-12" db="EMBL/GenBank/DDBJ databases">
        <title>Halocatena pleomorpha gen. nov. sp. nov., an extremely halophilic archaeon of family Halobacteriaceae isolated from saltpan soil.</title>
        <authorList>
            <person name="Pal Y."/>
            <person name="Verma A."/>
            <person name="Krishnamurthi S."/>
            <person name="Kumar P."/>
        </authorList>
    </citation>
    <scope>NUCLEOTIDE SEQUENCE [LARGE SCALE GENOMIC DNA]</scope>
    <source>
        <strain evidence="5 6">JCM 16495</strain>
    </source>
</reference>
<evidence type="ECO:0000256" key="3">
    <source>
        <dbReference type="SAM" id="MobiDB-lite"/>
    </source>
</evidence>
<evidence type="ECO:0000256" key="1">
    <source>
        <dbReference type="ARBA" id="ARBA00004613"/>
    </source>
</evidence>